<feature type="coiled-coil region" evidence="1">
    <location>
        <begin position="157"/>
        <end position="184"/>
    </location>
</feature>
<dbReference type="eggNOG" id="ENOG50331GN">
    <property type="taxonomic scope" value="Bacteria"/>
</dbReference>
<dbReference type="RefSeq" id="WP_013028170.1">
    <property type="nucleotide sequence ID" value="NC_013959.1"/>
</dbReference>
<protein>
    <recommendedName>
        <fullName evidence="4">DUF4124 domain-containing protein</fullName>
    </recommendedName>
</protein>
<evidence type="ECO:0000256" key="1">
    <source>
        <dbReference type="SAM" id="Coils"/>
    </source>
</evidence>
<evidence type="ECO:0000313" key="6">
    <source>
        <dbReference type="Proteomes" id="UP000001625"/>
    </source>
</evidence>
<dbReference type="AlphaFoldDB" id="D5CTG5"/>
<dbReference type="OrthoDB" id="7064973at2"/>
<feature type="region of interest" description="Disordered" evidence="2">
    <location>
        <begin position="41"/>
        <end position="86"/>
    </location>
</feature>
<feature type="compositionally biased region" description="Basic and acidic residues" evidence="2">
    <location>
        <begin position="46"/>
        <end position="86"/>
    </location>
</feature>
<feature type="domain" description="DUF4124" evidence="4">
    <location>
        <begin position="13"/>
        <end position="56"/>
    </location>
</feature>
<proteinExistence type="predicted"/>
<gene>
    <name evidence="5" type="ordered locus">Slit_0029</name>
</gene>
<dbReference type="Pfam" id="PF13511">
    <property type="entry name" value="DUF4124"/>
    <property type="match status" value="1"/>
</dbReference>
<reference evidence="5 6" key="1">
    <citation type="submission" date="2010-03" db="EMBL/GenBank/DDBJ databases">
        <title>Complete sequence of Sideroxydans lithotrophicus ES-1.</title>
        <authorList>
            <consortium name="US DOE Joint Genome Institute"/>
            <person name="Lucas S."/>
            <person name="Copeland A."/>
            <person name="Lapidus A."/>
            <person name="Cheng J.-F."/>
            <person name="Bruce D."/>
            <person name="Goodwin L."/>
            <person name="Pitluck S."/>
            <person name="Munk A.C."/>
            <person name="Detter J.C."/>
            <person name="Han C."/>
            <person name="Tapia R."/>
            <person name="Larimer F."/>
            <person name="Land M."/>
            <person name="Hauser L."/>
            <person name="Kyrpides N."/>
            <person name="Ivanova N."/>
            <person name="Emerson D."/>
            <person name="Woyke T."/>
        </authorList>
    </citation>
    <scope>NUCLEOTIDE SEQUENCE [LARGE SCALE GENOMIC DNA]</scope>
    <source>
        <strain evidence="5 6">ES-1</strain>
    </source>
</reference>
<keyword evidence="1" id="KW-0175">Coiled coil</keyword>
<dbReference type="STRING" id="580332.Slit_0029"/>
<evidence type="ECO:0000256" key="3">
    <source>
        <dbReference type="SAM" id="SignalP"/>
    </source>
</evidence>
<dbReference type="KEGG" id="slt:Slit_0029"/>
<dbReference type="InterPro" id="IPR025392">
    <property type="entry name" value="DUF4124"/>
</dbReference>
<feature type="chain" id="PRO_5003069594" description="DUF4124 domain-containing protein" evidence="3">
    <location>
        <begin position="24"/>
        <end position="206"/>
    </location>
</feature>
<dbReference type="Proteomes" id="UP000001625">
    <property type="component" value="Chromosome"/>
</dbReference>
<evidence type="ECO:0000313" key="5">
    <source>
        <dbReference type="EMBL" id="ADE10271.1"/>
    </source>
</evidence>
<organism evidence="5 6">
    <name type="scientific">Sideroxydans lithotrophicus (strain ES-1)</name>
    <dbReference type="NCBI Taxonomy" id="580332"/>
    <lineage>
        <taxon>Bacteria</taxon>
        <taxon>Pseudomonadati</taxon>
        <taxon>Pseudomonadota</taxon>
        <taxon>Betaproteobacteria</taxon>
        <taxon>Nitrosomonadales</taxon>
        <taxon>Gallionellaceae</taxon>
        <taxon>Sideroxydans</taxon>
    </lineage>
</organism>
<dbReference type="HOGENOM" id="CLU_094869_0_0_4"/>
<sequence length="206" mass="23454" precursor="true">MIKSRLLLASAAFCAVFCLNAEAKLYKWVDSQGVTHYGETIPPEYANRDTKQLDHGRLTDRKETFDSDKMNSTKKETPEDKAAMDARRHDEALLNSYTTDKEIDLARDRNLLQIDARINSYTVLIKSAQDSLTSLHQESDNRTKKGWKIPQSLTDDITAAEARVADLQKSLEDNQKEREAVKARYDADKRHFRELKGLPAVDPNAK</sequence>
<keyword evidence="3" id="KW-0732">Signal</keyword>
<keyword evidence="6" id="KW-1185">Reference proteome</keyword>
<feature type="signal peptide" evidence="3">
    <location>
        <begin position="1"/>
        <end position="23"/>
    </location>
</feature>
<evidence type="ECO:0000256" key="2">
    <source>
        <dbReference type="SAM" id="MobiDB-lite"/>
    </source>
</evidence>
<accession>D5CTG5</accession>
<evidence type="ECO:0000259" key="4">
    <source>
        <dbReference type="Pfam" id="PF13511"/>
    </source>
</evidence>
<name>D5CTG5_SIDLE</name>
<dbReference type="EMBL" id="CP001965">
    <property type="protein sequence ID" value="ADE10271.1"/>
    <property type="molecule type" value="Genomic_DNA"/>
</dbReference>